<evidence type="ECO:0000313" key="2">
    <source>
        <dbReference type="Proteomes" id="UP001054837"/>
    </source>
</evidence>
<dbReference type="AlphaFoldDB" id="A0AAV4U2P9"/>
<comment type="caution">
    <text evidence="1">The sequence shown here is derived from an EMBL/GenBank/DDBJ whole genome shotgun (WGS) entry which is preliminary data.</text>
</comment>
<protein>
    <submittedName>
        <fullName evidence="1">Uncharacterized protein</fullName>
    </submittedName>
</protein>
<dbReference type="Proteomes" id="UP001054837">
    <property type="component" value="Unassembled WGS sequence"/>
</dbReference>
<proteinExistence type="predicted"/>
<reference evidence="1 2" key="1">
    <citation type="submission" date="2021-06" db="EMBL/GenBank/DDBJ databases">
        <title>Caerostris darwini draft genome.</title>
        <authorList>
            <person name="Kono N."/>
            <person name="Arakawa K."/>
        </authorList>
    </citation>
    <scope>NUCLEOTIDE SEQUENCE [LARGE SCALE GENOMIC DNA]</scope>
</reference>
<keyword evidence="2" id="KW-1185">Reference proteome</keyword>
<dbReference type="EMBL" id="BPLQ01010622">
    <property type="protein sequence ID" value="GIY51942.1"/>
    <property type="molecule type" value="Genomic_DNA"/>
</dbReference>
<name>A0AAV4U2P9_9ARAC</name>
<organism evidence="1 2">
    <name type="scientific">Caerostris darwini</name>
    <dbReference type="NCBI Taxonomy" id="1538125"/>
    <lineage>
        <taxon>Eukaryota</taxon>
        <taxon>Metazoa</taxon>
        <taxon>Ecdysozoa</taxon>
        <taxon>Arthropoda</taxon>
        <taxon>Chelicerata</taxon>
        <taxon>Arachnida</taxon>
        <taxon>Araneae</taxon>
        <taxon>Araneomorphae</taxon>
        <taxon>Entelegynae</taxon>
        <taxon>Araneoidea</taxon>
        <taxon>Araneidae</taxon>
        <taxon>Caerostris</taxon>
    </lineage>
</organism>
<gene>
    <name evidence="1" type="primary">AVEN_230527_1</name>
    <name evidence="1" type="ORF">CDAR_597141</name>
</gene>
<sequence length="97" mass="10786">MHPSLNRQRISNVELTSKSRLGLGRLVMLPVSNPTVWCLLGCGLFRVWLPRGSTSLMWPESLSQSVARLDKLDGAANTKHMHLVNHPVAANIHKSSY</sequence>
<accession>A0AAV4U2P9</accession>
<evidence type="ECO:0000313" key="1">
    <source>
        <dbReference type="EMBL" id="GIY51942.1"/>
    </source>
</evidence>